<feature type="compositionally biased region" description="Basic and acidic residues" evidence="1">
    <location>
        <begin position="347"/>
        <end position="356"/>
    </location>
</feature>
<feature type="compositionally biased region" description="Polar residues" evidence="1">
    <location>
        <begin position="431"/>
        <end position="444"/>
    </location>
</feature>
<name>A0A3M7SU73_BRAPC</name>
<accession>A0A3M7SU73</accession>
<feature type="compositionally biased region" description="Polar residues" evidence="1">
    <location>
        <begin position="456"/>
        <end position="466"/>
    </location>
</feature>
<feature type="compositionally biased region" description="Polar residues" evidence="1">
    <location>
        <begin position="374"/>
        <end position="393"/>
    </location>
</feature>
<sequence length="476" mass="55455">MLREGRIDQQQSLDPHAAYFSNLDKNQNFDLDNDSYQTNPFNPTNSVDTYLSIEANTNQVTNTNAETNQKEPTNRPKNQNKTLRGKNKKPEAQTKKDSAPDYVPDQNQNKKINSRSNSREEKENLNTSRLPFIEAHNKQYSIDMKSKNNQSSFAKNPTQSYSDQYYASFPTAYKHPRGGLVPLIDPYTGAPIAPYMYPYAPPMFPTYGYPNPYNPYMKNSPFYAKKGSPRELNYFNSMYPYNHWQRPNVYDDKDPSIHELLYMEKFKNQEGSYSNKHIEKKIREVDGFYNPYGEYTVKDYKNLKANLGATNPYEEKSEKTERMHKAKEVGNSFMKKKPKKSNTNPDVDQRSNRSNDKLVQSDTELPRINRANRNHPSQNNVRSNPYLSQSKNYESFDFIESNDGYGNQNFDPYKSYRFNPETNLNPNLNLGYQSENESNTQSQPGKYFKNPRFDFSKNSNPGNPNENPRARVYYKT</sequence>
<dbReference type="OrthoDB" id="10546308at2759"/>
<dbReference type="Proteomes" id="UP000276133">
    <property type="component" value="Unassembled WGS sequence"/>
</dbReference>
<protein>
    <submittedName>
        <fullName evidence="2">Uncharacterized protein</fullName>
    </submittedName>
</protein>
<evidence type="ECO:0000256" key="1">
    <source>
        <dbReference type="SAM" id="MobiDB-lite"/>
    </source>
</evidence>
<feature type="compositionally biased region" description="Polar residues" evidence="1">
    <location>
        <begin position="105"/>
        <end position="116"/>
    </location>
</feature>
<feature type="compositionally biased region" description="Basic and acidic residues" evidence="1">
    <location>
        <begin position="88"/>
        <end position="99"/>
    </location>
</feature>
<proteinExistence type="predicted"/>
<comment type="caution">
    <text evidence="2">The sequence shown here is derived from an EMBL/GenBank/DDBJ whole genome shotgun (WGS) entry which is preliminary data.</text>
</comment>
<dbReference type="EMBL" id="REGN01000774">
    <property type="protein sequence ID" value="RNA39187.1"/>
    <property type="molecule type" value="Genomic_DNA"/>
</dbReference>
<gene>
    <name evidence="2" type="ORF">BpHYR1_009505</name>
</gene>
<dbReference type="AlphaFoldDB" id="A0A3M7SU73"/>
<feature type="compositionally biased region" description="Basic and acidic residues" evidence="1">
    <location>
        <begin position="313"/>
        <end position="328"/>
    </location>
</feature>
<feature type="region of interest" description="Disordered" evidence="1">
    <location>
        <begin position="61"/>
        <end position="132"/>
    </location>
</feature>
<evidence type="ECO:0000313" key="2">
    <source>
        <dbReference type="EMBL" id="RNA39187.1"/>
    </source>
</evidence>
<reference evidence="2 3" key="1">
    <citation type="journal article" date="2018" name="Sci. Rep.">
        <title>Genomic signatures of local adaptation to the degree of environmental predictability in rotifers.</title>
        <authorList>
            <person name="Franch-Gras L."/>
            <person name="Hahn C."/>
            <person name="Garcia-Roger E.M."/>
            <person name="Carmona M.J."/>
            <person name="Serra M."/>
            <person name="Gomez A."/>
        </authorList>
    </citation>
    <scope>NUCLEOTIDE SEQUENCE [LARGE SCALE GENOMIC DNA]</scope>
    <source>
        <strain evidence="2">HYR1</strain>
    </source>
</reference>
<feature type="region of interest" description="Disordered" evidence="1">
    <location>
        <begin position="312"/>
        <end position="476"/>
    </location>
</feature>
<organism evidence="2 3">
    <name type="scientific">Brachionus plicatilis</name>
    <name type="common">Marine rotifer</name>
    <name type="synonym">Brachionus muelleri</name>
    <dbReference type="NCBI Taxonomy" id="10195"/>
    <lineage>
        <taxon>Eukaryota</taxon>
        <taxon>Metazoa</taxon>
        <taxon>Spiralia</taxon>
        <taxon>Gnathifera</taxon>
        <taxon>Rotifera</taxon>
        <taxon>Eurotatoria</taxon>
        <taxon>Monogononta</taxon>
        <taxon>Pseudotrocha</taxon>
        <taxon>Ploima</taxon>
        <taxon>Brachionidae</taxon>
        <taxon>Brachionus</taxon>
    </lineage>
</organism>
<evidence type="ECO:0000313" key="3">
    <source>
        <dbReference type="Proteomes" id="UP000276133"/>
    </source>
</evidence>
<keyword evidence="3" id="KW-1185">Reference proteome</keyword>